<dbReference type="AlphaFoldDB" id="A0A2N1JCB8"/>
<feature type="compositionally biased region" description="Polar residues" evidence="2">
    <location>
        <begin position="142"/>
        <end position="164"/>
    </location>
</feature>
<dbReference type="GO" id="GO:0000062">
    <property type="term" value="F:fatty-acyl-CoA binding"/>
    <property type="evidence" value="ECO:0007669"/>
    <property type="project" value="InterPro"/>
</dbReference>
<dbReference type="SUPFAM" id="SSF47027">
    <property type="entry name" value="Acyl-CoA binding protein"/>
    <property type="match status" value="1"/>
</dbReference>
<feature type="compositionally biased region" description="Polar residues" evidence="2">
    <location>
        <begin position="211"/>
        <end position="220"/>
    </location>
</feature>
<organism evidence="4 5">
    <name type="scientific">Malassezia vespertilionis</name>
    <dbReference type="NCBI Taxonomy" id="2020962"/>
    <lineage>
        <taxon>Eukaryota</taxon>
        <taxon>Fungi</taxon>
        <taxon>Dikarya</taxon>
        <taxon>Basidiomycota</taxon>
        <taxon>Ustilaginomycotina</taxon>
        <taxon>Malasseziomycetes</taxon>
        <taxon>Malasseziales</taxon>
        <taxon>Malasseziaceae</taxon>
        <taxon>Malassezia</taxon>
    </lineage>
</organism>
<name>A0A2N1JCB8_9BASI</name>
<dbReference type="Pfam" id="PF00887">
    <property type="entry name" value="ACBP"/>
    <property type="match status" value="1"/>
</dbReference>
<evidence type="ECO:0000256" key="2">
    <source>
        <dbReference type="SAM" id="MobiDB-lite"/>
    </source>
</evidence>
<proteinExistence type="predicted"/>
<dbReference type="InterPro" id="IPR035984">
    <property type="entry name" value="Acyl-CoA-binding_sf"/>
</dbReference>
<dbReference type="PANTHER" id="PTHR23310">
    <property type="entry name" value="ACYL-COA-BINDING PROTEIN, ACBP"/>
    <property type="match status" value="1"/>
</dbReference>
<dbReference type="STRING" id="2020962.A0A2N1JCB8"/>
<evidence type="ECO:0000313" key="4">
    <source>
        <dbReference type="EMBL" id="PKI84183.1"/>
    </source>
</evidence>
<dbReference type="OrthoDB" id="346910at2759"/>
<dbReference type="PANTHER" id="PTHR23310:SF133">
    <property type="entry name" value="COA BINDING PROTEIN, PUTATIVE (AFU_ORTHOLOGUE AFUA_1G12300)-RELATED"/>
    <property type="match status" value="1"/>
</dbReference>
<evidence type="ECO:0000259" key="3">
    <source>
        <dbReference type="PROSITE" id="PS51228"/>
    </source>
</evidence>
<dbReference type="InterPro" id="IPR014352">
    <property type="entry name" value="FERM/acyl-CoA-bd_prot_sf"/>
</dbReference>
<gene>
    <name evidence="4" type="ORF">MVES_002026</name>
</gene>
<keyword evidence="5" id="KW-1185">Reference proteome</keyword>
<feature type="region of interest" description="Disordered" evidence="2">
    <location>
        <begin position="110"/>
        <end position="289"/>
    </location>
</feature>
<feature type="domain" description="ACB" evidence="3">
    <location>
        <begin position="7"/>
        <end position="77"/>
    </location>
</feature>
<sequence length="483" mass="52572">MSSARVIDALFERTVDIVQSLPPTATEGDVTTKRPGMFDMLGRAKWDAWENQHGYTEQDAKQLYVENLLKILRRFGDRPQAISLMAELEAYSGDIAEQVMDGTLAETASLHSSSVDRSTRMEDEVQSSIADELDPLPAQRTPHPQQVSSENTASGSHSHETVTVSDMPRAFPQQAPRRVPRRAQNVEKTPPAPPAPHRHRSARYGARYMPPTSSVHSAAQGSDRGSRSFASAQPSLYREQSVAGTSISRSVRSGPMGRYAGSVGRSSAGHAPPPAVPRVPIRGPGGEQPELDQTLRAIQSSLVTLTARLEKAEDKMQAKPEHKDATVIAWRGTMRAATHTLYDLGTLLGIVGPRPQELAHAPSYDAWRAQGDGAPNPNRDRPHSLARLLLRAPFTFSTAVVSLLFRLMLDMTSLVLLATALMALVRRVSGRGDPLILLRLLGQASARLQFFQVAANRRVALRALLASAVVGGAVLETRGQMHR</sequence>
<keyword evidence="1" id="KW-0446">Lipid-binding</keyword>
<feature type="compositionally biased region" description="Low complexity" evidence="2">
    <location>
        <begin position="168"/>
        <end position="177"/>
    </location>
</feature>
<dbReference type="InterPro" id="IPR000582">
    <property type="entry name" value="Acyl-CoA-binding_protein"/>
</dbReference>
<evidence type="ECO:0000256" key="1">
    <source>
        <dbReference type="ARBA" id="ARBA00023121"/>
    </source>
</evidence>
<accession>A0A2N1JCB8</accession>
<dbReference type="EMBL" id="KZ454990">
    <property type="protein sequence ID" value="PKI84183.1"/>
    <property type="molecule type" value="Genomic_DNA"/>
</dbReference>
<dbReference type="PROSITE" id="PS51228">
    <property type="entry name" value="ACB_2"/>
    <property type="match status" value="1"/>
</dbReference>
<feature type="compositionally biased region" description="Polar residues" evidence="2">
    <location>
        <begin position="242"/>
        <end position="251"/>
    </location>
</feature>
<protein>
    <recommendedName>
        <fullName evidence="3">ACB domain-containing protein</fullName>
    </recommendedName>
</protein>
<evidence type="ECO:0000313" key="5">
    <source>
        <dbReference type="Proteomes" id="UP000232875"/>
    </source>
</evidence>
<dbReference type="Proteomes" id="UP000232875">
    <property type="component" value="Unassembled WGS sequence"/>
</dbReference>
<reference evidence="4 5" key="1">
    <citation type="submission" date="2017-10" db="EMBL/GenBank/DDBJ databases">
        <title>A novel species of cold-tolerant Malassezia isolated from bats.</title>
        <authorList>
            <person name="Lorch J.M."/>
            <person name="Palmer J.M."/>
            <person name="Vanderwolf K.J."/>
            <person name="Schmidt K.Z."/>
            <person name="Verant M.L."/>
            <person name="Weller T.J."/>
            <person name="Blehert D.S."/>
        </authorList>
    </citation>
    <scope>NUCLEOTIDE SEQUENCE [LARGE SCALE GENOMIC DNA]</scope>
    <source>
        <strain evidence="4 5">NWHC:44797-103</strain>
    </source>
</reference>
<dbReference type="Gene3D" id="1.20.80.10">
    <property type="match status" value="1"/>
</dbReference>
<dbReference type="GO" id="GO:0006631">
    <property type="term" value="P:fatty acid metabolic process"/>
    <property type="evidence" value="ECO:0007669"/>
    <property type="project" value="TreeGrafter"/>
</dbReference>